<dbReference type="RefSeq" id="WP_285574397.1">
    <property type="nucleotide sequence ID" value="NZ_BSDE01000003.1"/>
</dbReference>
<dbReference type="Proteomes" id="UP001165069">
    <property type="component" value="Unassembled WGS sequence"/>
</dbReference>
<organism evidence="1 2">
    <name type="scientific">Geothrix limicola</name>
    <dbReference type="NCBI Taxonomy" id="2927978"/>
    <lineage>
        <taxon>Bacteria</taxon>
        <taxon>Pseudomonadati</taxon>
        <taxon>Acidobacteriota</taxon>
        <taxon>Holophagae</taxon>
        <taxon>Holophagales</taxon>
        <taxon>Holophagaceae</taxon>
        <taxon>Geothrix</taxon>
    </lineage>
</organism>
<sequence>MAKVKAPDIKWLLNAEEHDYPAADSFLRLMYEDETVAGMVARLRSAPMVEFKAKDILRASELSPLGISNSHVERDKRRIKQGTVLSPLLLVRDPARGRVVIADGYHRLCAIYQFDEDAWIHCKII</sequence>
<keyword evidence="2" id="KW-1185">Reference proteome</keyword>
<proteinExistence type="predicted"/>
<comment type="caution">
    <text evidence="1">The sequence shown here is derived from an EMBL/GenBank/DDBJ whole genome shotgun (WGS) entry which is preliminary data.</text>
</comment>
<evidence type="ECO:0000313" key="2">
    <source>
        <dbReference type="Proteomes" id="UP001165069"/>
    </source>
</evidence>
<accession>A0ABQ5QFC5</accession>
<dbReference type="EMBL" id="BSDE01000003">
    <property type="protein sequence ID" value="GLH73388.1"/>
    <property type="molecule type" value="Genomic_DNA"/>
</dbReference>
<evidence type="ECO:0008006" key="3">
    <source>
        <dbReference type="Google" id="ProtNLM"/>
    </source>
</evidence>
<evidence type="ECO:0000313" key="1">
    <source>
        <dbReference type="EMBL" id="GLH73388.1"/>
    </source>
</evidence>
<protein>
    <recommendedName>
        <fullName evidence="3">ParB/Sulfiredoxin domain-containing protein</fullName>
    </recommendedName>
</protein>
<gene>
    <name evidence="1" type="ORF">GETHLI_18900</name>
</gene>
<name>A0ABQ5QFC5_9BACT</name>
<reference evidence="1 2" key="1">
    <citation type="journal article" date="2023" name="Antonie Van Leeuwenhoek">
        <title>Mesoterricola silvestris gen. nov., sp. nov., Mesoterricola sediminis sp. nov., Geothrix oryzae sp. nov., Geothrix edaphica sp. nov., Geothrix rubra sp. nov., and Geothrix limicola sp. nov., six novel members of Acidobacteriota isolated from soils.</title>
        <authorList>
            <person name="Itoh H."/>
            <person name="Sugisawa Y."/>
            <person name="Mise K."/>
            <person name="Xu Z."/>
            <person name="Kuniyasu M."/>
            <person name="Ushijima N."/>
            <person name="Kawano K."/>
            <person name="Kobayashi E."/>
            <person name="Shiratori Y."/>
            <person name="Masuda Y."/>
            <person name="Senoo K."/>
        </authorList>
    </citation>
    <scope>NUCLEOTIDE SEQUENCE [LARGE SCALE GENOMIC DNA]</scope>
    <source>
        <strain evidence="1 2">Red804</strain>
    </source>
</reference>